<dbReference type="Proteomes" id="UP000730482">
    <property type="component" value="Unassembled WGS sequence"/>
</dbReference>
<evidence type="ECO:0000256" key="4">
    <source>
        <dbReference type="ARBA" id="ARBA00022989"/>
    </source>
</evidence>
<evidence type="ECO:0000256" key="5">
    <source>
        <dbReference type="ARBA" id="ARBA00023136"/>
    </source>
</evidence>
<dbReference type="RefSeq" id="WP_212014933.1">
    <property type="nucleotide sequence ID" value="NZ_JAAFYZ010000124.1"/>
</dbReference>
<evidence type="ECO:0000256" key="6">
    <source>
        <dbReference type="SAM" id="Phobius"/>
    </source>
</evidence>
<keyword evidence="3 6" id="KW-0812">Transmembrane</keyword>
<reference evidence="7 8" key="1">
    <citation type="submission" date="2020-02" db="EMBL/GenBank/DDBJ databases">
        <title>Acidophilic actinobacteria isolated from forest soil.</title>
        <authorList>
            <person name="Golinska P."/>
        </authorList>
    </citation>
    <scope>NUCLEOTIDE SEQUENCE [LARGE SCALE GENOMIC DNA]</scope>
    <source>
        <strain evidence="7 8">NL8</strain>
    </source>
</reference>
<feature type="transmembrane region" description="Helical" evidence="6">
    <location>
        <begin position="88"/>
        <end position="121"/>
    </location>
</feature>
<feature type="transmembrane region" description="Helical" evidence="6">
    <location>
        <begin position="168"/>
        <end position="187"/>
    </location>
</feature>
<dbReference type="InterPro" id="IPR002293">
    <property type="entry name" value="AA/rel_permease1"/>
</dbReference>
<organism evidence="7 8">
    <name type="scientific">Catenulispora pinistramenti</name>
    <dbReference type="NCBI Taxonomy" id="2705254"/>
    <lineage>
        <taxon>Bacteria</taxon>
        <taxon>Bacillati</taxon>
        <taxon>Actinomycetota</taxon>
        <taxon>Actinomycetes</taxon>
        <taxon>Catenulisporales</taxon>
        <taxon>Catenulisporaceae</taxon>
        <taxon>Catenulispora</taxon>
    </lineage>
</organism>
<keyword evidence="4 6" id="KW-1133">Transmembrane helix</keyword>
<proteinExistence type="predicted"/>
<dbReference type="EMBL" id="JAAFYZ010000124">
    <property type="protein sequence ID" value="MBS2551026.1"/>
    <property type="molecule type" value="Genomic_DNA"/>
</dbReference>
<evidence type="ECO:0000313" key="7">
    <source>
        <dbReference type="EMBL" id="MBS2551026.1"/>
    </source>
</evidence>
<feature type="transmembrane region" description="Helical" evidence="6">
    <location>
        <begin position="245"/>
        <end position="269"/>
    </location>
</feature>
<feature type="transmembrane region" description="Helical" evidence="6">
    <location>
        <begin position="289"/>
        <end position="310"/>
    </location>
</feature>
<feature type="transmembrane region" description="Helical" evidence="6">
    <location>
        <begin position="207"/>
        <end position="224"/>
    </location>
</feature>
<evidence type="ECO:0000256" key="1">
    <source>
        <dbReference type="ARBA" id="ARBA00004651"/>
    </source>
</evidence>
<feature type="transmembrane region" description="Helical" evidence="6">
    <location>
        <begin position="345"/>
        <end position="363"/>
    </location>
</feature>
<gene>
    <name evidence="7" type="ORF">KGQ19_29565</name>
</gene>
<comment type="subcellular location">
    <subcellularLocation>
        <location evidence="1">Cell membrane</location>
        <topology evidence="1">Multi-pass membrane protein</topology>
    </subcellularLocation>
</comment>
<dbReference type="Pfam" id="PF13520">
    <property type="entry name" value="AA_permease_2"/>
    <property type="match status" value="1"/>
</dbReference>
<name>A0ABS5KY89_9ACTN</name>
<dbReference type="PANTHER" id="PTHR42770:SF16">
    <property type="entry name" value="AMINO ACID PERMEASE"/>
    <property type="match status" value="1"/>
</dbReference>
<feature type="transmembrane region" description="Helical" evidence="6">
    <location>
        <begin position="141"/>
        <end position="161"/>
    </location>
</feature>
<keyword evidence="5 6" id="KW-0472">Membrane</keyword>
<evidence type="ECO:0000256" key="2">
    <source>
        <dbReference type="ARBA" id="ARBA00022475"/>
    </source>
</evidence>
<dbReference type="PANTHER" id="PTHR42770">
    <property type="entry name" value="AMINO ACID TRANSPORTER-RELATED"/>
    <property type="match status" value="1"/>
</dbReference>
<feature type="transmembrane region" description="Helical" evidence="6">
    <location>
        <begin position="56"/>
        <end position="76"/>
    </location>
</feature>
<dbReference type="PIRSF" id="PIRSF006060">
    <property type="entry name" value="AA_transporter"/>
    <property type="match status" value="1"/>
</dbReference>
<dbReference type="Gene3D" id="1.20.1740.10">
    <property type="entry name" value="Amino acid/polyamine transporter I"/>
    <property type="match status" value="1"/>
</dbReference>
<feature type="transmembrane region" description="Helical" evidence="6">
    <location>
        <begin position="383"/>
        <end position="402"/>
    </location>
</feature>
<evidence type="ECO:0000313" key="8">
    <source>
        <dbReference type="Proteomes" id="UP000730482"/>
    </source>
</evidence>
<dbReference type="InterPro" id="IPR050367">
    <property type="entry name" value="APC_superfamily"/>
</dbReference>
<evidence type="ECO:0000256" key="3">
    <source>
        <dbReference type="ARBA" id="ARBA00022692"/>
    </source>
</evidence>
<feature type="transmembrane region" description="Helical" evidence="6">
    <location>
        <begin position="446"/>
        <end position="465"/>
    </location>
</feature>
<protein>
    <submittedName>
        <fullName evidence="7">APC family permease</fullName>
    </submittedName>
</protein>
<comment type="caution">
    <text evidence="7">The sequence shown here is derived from an EMBL/GenBank/DDBJ whole genome shotgun (WGS) entry which is preliminary data.</text>
</comment>
<accession>A0ABS5KY89</accession>
<keyword evidence="2" id="KW-1003">Cell membrane</keyword>
<sequence>MSVVSPPPPVRARPDQRLRGGALGLLDIAGSTMANIGPAMSFYFSFGFLATTSGVASPLTIAAAGLAVALLGNTLAQFSRAHPSAGSFVTFVGTTFGGASAVATALLAALGYIIGISAVIAVSGGFLATTLKYYAGWSPPWMVWTLVLTGASAALIVRGIVLSTKVAGFFFAVELLMLLVVSVAAIVKHGGHLSAAPFLPSHIRGGMSGLAEGFPLAVYLFIGWENSAALAEESENPRRDVGRAVFSSVAVMSLSYVLFAYATVTGFGYDVHKVGAADVPFVDVARGTLGVLAFLAYVAGLTSTVGSLIAGANSQTRLLFNAGRERLLPAFLGYVHPTRRTPTNAIITFIAAALLIIGGWGLGHVVGHHGRMDATSFFAEASSMGSILILLVYLAANVALPFYYRRYRPTEFRVVRHVALPALGAVAIVVPLYYLVKPGQPAPYSWFPYVSLALLAASVAYAVVLTRRDPALGERVGAVVADGYEE</sequence>
<keyword evidence="8" id="KW-1185">Reference proteome</keyword>
<feature type="transmembrane region" description="Helical" evidence="6">
    <location>
        <begin position="414"/>
        <end position="434"/>
    </location>
</feature>
<feature type="transmembrane region" description="Helical" evidence="6">
    <location>
        <begin position="21"/>
        <end position="44"/>
    </location>
</feature>